<dbReference type="AlphaFoldDB" id="A0A2J6SY02"/>
<organism evidence="4 5">
    <name type="scientific">Hyaloscypha bicolor E</name>
    <dbReference type="NCBI Taxonomy" id="1095630"/>
    <lineage>
        <taxon>Eukaryota</taxon>
        <taxon>Fungi</taxon>
        <taxon>Dikarya</taxon>
        <taxon>Ascomycota</taxon>
        <taxon>Pezizomycotina</taxon>
        <taxon>Leotiomycetes</taxon>
        <taxon>Helotiales</taxon>
        <taxon>Hyaloscyphaceae</taxon>
        <taxon>Hyaloscypha</taxon>
        <taxon>Hyaloscypha bicolor</taxon>
    </lineage>
</organism>
<evidence type="ECO:0000313" key="5">
    <source>
        <dbReference type="Proteomes" id="UP000235371"/>
    </source>
</evidence>
<dbReference type="EMBL" id="KZ613854">
    <property type="protein sequence ID" value="PMD55658.1"/>
    <property type="molecule type" value="Genomic_DNA"/>
</dbReference>
<evidence type="ECO:0000259" key="3">
    <source>
        <dbReference type="Pfam" id="PF11817"/>
    </source>
</evidence>
<dbReference type="GeneID" id="36594034"/>
<dbReference type="Proteomes" id="UP000235371">
    <property type="component" value="Unassembled WGS sequence"/>
</dbReference>
<reference evidence="4 5" key="1">
    <citation type="submission" date="2016-04" db="EMBL/GenBank/DDBJ databases">
        <title>A degradative enzymes factory behind the ericoid mycorrhizal symbiosis.</title>
        <authorList>
            <consortium name="DOE Joint Genome Institute"/>
            <person name="Martino E."/>
            <person name="Morin E."/>
            <person name="Grelet G."/>
            <person name="Kuo A."/>
            <person name="Kohler A."/>
            <person name="Daghino S."/>
            <person name="Barry K."/>
            <person name="Choi C."/>
            <person name="Cichocki N."/>
            <person name="Clum A."/>
            <person name="Copeland A."/>
            <person name="Hainaut M."/>
            <person name="Haridas S."/>
            <person name="Labutti K."/>
            <person name="Lindquist E."/>
            <person name="Lipzen A."/>
            <person name="Khouja H.-R."/>
            <person name="Murat C."/>
            <person name="Ohm R."/>
            <person name="Olson A."/>
            <person name="Spatafora J."/>
            <person name="Veneault-Fourrey C."/>
            <person name="Henrissat B."/>
            <person name="Grigoriev I."/>
            <person name="Martin F."/>
            <person name="Perotto S."/>
        </authorList>
    </citation>
    <scope>NUCLEOTIDE SEQUENCE [LARGE SCALE GENOMIC DNA]</scope>
    <source>
        <strain evidence="4 5">E</strain>
    </source>
</reference>
<feature type="compositionally biased region" description="Low complexity" evidence="1">
    <location>
        <begin position="275"/>
        <end position="284"/>
    </location>
</feature>
<evidence type="ECO:0000313" key="4">
    <source>
        <dbReference type="EMBL" id="PMD55658.1"/>
    </source>
</evidence>
<dbReference type="Pfam" id="PF11817">
    <property type="entry name" value="Foie-gras_1"/>
    <property type="match status" value="1"/>
</dbReference>
<protein>
    <submittedName>
        <fullName evidence="4">Uncharacterized protein</fullName>
    </submittedName>
</protein>
<dbReference type="RefSeq" id="XP_024732562.1">
    <property type="nucleotide sequence ID" value="XM_024885957.1"/>
</dbReference>
<dbReference type="PANTHER" id="PTHR14374">
    <property type="entry name" value="FOIE GRAS"/>
    <property type="match status" value="1"/>
</dbReference>
<keyword evidence="5" id="KW-1185">Reference proteome</keyword>
<feature type="domain" description="Gryzun putative trafficking through Golgi" evidence="2">
    <location>
        <begin position="631"/>
        <end position="1201"/>
    </location>
</feature>
<dbReference type="InterPro" id="IPR012880">
    <property type="entry name" value="Gryzun"/>
</dbReference>
<dbReference type="InParanoid" id="A0A2J6SY02"/>
<dbReference type="PANTHER" id="PTHR14374:SF0">
    <property type="entry name" value="TRAFFICKING PROTEIN PARTICLE COMPLEX SUBUNIT 11"/>
    <property type="match status" value="1"/>
</dbReference>
<dbReference type="OrthoDB" id="6278596at2759"/>
<feature type="region of interest" description="Disordered" evidence="1">
    <location>
        <begin position="262"/>
        <end position="284"/>
    </location>
</feature>
<sequence length="1206" mass="134748">MDGYAPAYVAHNVPLLVVSGLDSAPQDKSIAPEGAIRIASEIPPVESEDAQVLLRHFKDSDAGELAWNAREYSGRNKFRVKTVGRDFNLPARYAQLLQSPLPTSPVSKPVLHSALSPLSPDSTLFPDGLLDSKWIEKHQELVPSAYISFYTFTSDPKLSTLHDNQLKTDINNTKSILSQSGYKTRQIVALLSEKSIVQSPEVEERLANIRKATGLDSKTSLFFLPPQSSSVELQAFVQTIISTIYPVCIEYYRDLSKHSRRKRNRGIIPPPTAPPTSGTSQTLSSQGWNVRYDFKLGVFAEFRQEMDAAVRSYESGYEVLLGADVLETIASWNPRWNEARLLADVFAIRILRCLLWNGNSTAAVRRWQSHRDRIRDFVDRRGKGSATYGWEAWEARWATVMAELVKKASFIEFVGFPLYLQAEKTIPIGERMKPWDYLHHPGYWYRLAARHLMARRILALSIPEEDRSPPGSSPASEIASKAYTYDTYLCPEPHEENPLPGHEGVDHSALIIESLDKGIVEFQRNGQSRFLQELQLLSANENMKREAWDEALKILRPLWQKMSYRKEGWWNGVEEISWALRKAAVQAGDGGSIIAVDWEMMNKNFTHHPNWHYDLTKSLQGLEAIKARPTVVLHEKEVNSFLSATFTFEYSEGKVGELCSSQLAVKSSAMPTAAPMTMPEIRLSFEGSMKPLILRHVSDVDELSDNSGIISLSNVTLNEISEGGRASLVGETTLIFRPGQTRVFEFSIALREAGDGTAVSATFLMNDDLFDLEYIHTFEPTNAPDVWWGPMSVKKRLVRQNAAAISVLPKPPKLELRFLGLREQYYTNEQIVLQLEVVNEEDADAMANLDVHLLGEGVPAVELKVPAISTDAEDGPTGEDLIGTPLGRIASAASTIVELLIPPVDLPAVYDISMKATYSLVLDLETPIYRSMAMQLDVASPFEANYDFSPRIHPDPWPSLFTHVEGEDAGTEVQAHGLAQKWCLNARYASFAADELIVEDVDVQILGMNGGIQCYTKQLTKIPKDGLQVAPKSLEEAQFEVFTQKISLDDRGTATLDVSLAIKWRRGGEGSAVNTTILGVPRLLVASTEPRVLAAVSYSTKIPSMIHFDVTIENPSNHFLTFGITMEPSEKFAFSGVKQSTLQLVPLSRKSLRFRLLPSVRGEWIGPLHCVIRDRYFQKVLKIAPTEGMRLDKEGILIWVPPEEDL</sequence>
<dbReference type="STRING" id="1095630.A0A2J6SY02"/>
<gene>
    <name evidence="4" type="ORF">K444DRAFT_654755</name>
</gene>
<proteinExistence type="predicted"/>
<dbReference type="Pfam" id="PF07919">
    <property type="entry name" value="Gryzun"/>
    <property type="match status" value="1"/>
</dbReference>
<evidence type="ECO:0000256" key="1">
    <source>
        <dbReference type="SAM" id="MobiDB-lite"/>
    </source>
</evidence>
<accession>A0A2J6SY02</accession>
<feature type="domain" description="Trafficking protein particle complex subunit 11" evidence="3">
    <location>
        <begin position="335"/>
        <end position="602"/>
    </location>
</feature>
<dbReference type="InterPro" id="IPR021773">
    <property type="entry name" value="TPC11"/>
</dbReference>
<name>A0A2J6SY02_9HELO</name>
<evidence type="ECO:0000259" key="2">
    <source>
        <dbReference type="Pfam" id="PF07919"/>
    </source>
</evidence>